<dbReference type="SMART" id="SM00717">
    <property type="entry name" value="SANT"/>
    <property type="match status" value="2"/>
</dbReference>
<dbReference type="GO" id="GO:0030154">
    <property type="term" value="P:cell differentiation"/>
    <property type="evidence" value="ECO:0007669"/>
    <property type="project" value="TreeGrafter"/>
</dbReference>
<dbReference type="Gene3D" id="1.10.10.60">
    <property type="entry name" value="Homeodomain-like"/>
    <property type="match status" value="2"/>
</dbReference>
<feature type="domain" description="HTH myb-type" evidence="6">
    <location>
        <begin position="4"/>
        <end position="55"/>
    </location>
</feature>
<accession>A0AAP0F1B0</accession>
<dbReference type="PROSITE" id="PS50090">
    <property type="entry name" value="MYB_LIKE"/>
    <property type="match status" value="1"/>
</dbReference>
<dbReference type="GO" id="GO:0000976">
    <property type="term" value="F:transcription cis-regulatory region binding"/>
    <property type="evidence" value="ECO:0007669"/>
    <property type="project" value="TreeGrafter"/>
</dbReference>
<dbReference type="InterPro" id="IPR017930">
    <property type="entry name" value="Myb_dom"/>
</dbReference>
<feature type="domain" description="HTH myb-type" evidence="6">
    <location>
        <begin position="96"/>
        <end position="125"/>
    </location>
</feature>
<sequence>MESKQELKKGPWKPEEDLLLTRYIEVHGEGKWATVSKRSGHHPPIQVINFVDRKIGLSANVIRVTNSNLYCSSCRLDERRKELQTQVEELSPAKSKTWSLIAGRLPGRTDNEVKNYWNTHLSKKYTQGQADTDKSNLKKRKQSHSYDTTQPSCRKRPHIVTSCNGLEGSFAPNVINELDDGSDDLQITVPDHSCMDDFKSFHYEQSQLLPRKFYDDPFLPSIDSTFSLDPFGHGTKYWTDLPIYSPESIYQILL</sequence>
<keyword evidence="8" id="KW-1185">Reference proteome</keyword>
<dbReference type="Pfam" id="PF00249">
    <property type="entry name" value="Myb_DNA-binding"/>
    <property type="match status" value="2"/>
</dbReference>
<keyword evidence="2" id="KW-0238">DNA-binding</keyword>
<dbReference type="PANTHER" id="PTHR47998:SF39">
    <property type="entry name" value="TRANSCRIPTION REPRESSOR MYB5"/>
    <property type="match status" value="1"/>
</dbReference>
<feature type="domain" description="Myb-like" evidence="5">
    <location>
        <begin position="4"/>
        <end position="121"/>
    </location>
</feature>
<keyword evidence="3" id="KW-0539">Nucleus</keyword>
<dbReference type="AlphaFoldDB" id="A0AAP0F1B0"/>
<evidence type="ECO:0000256" key="3">
    <source>
        <dbReference type="ARBA" id="ARBA00023242"/>
    </source>
</evidence>
<organism evidence="7 8">
    <name type="scientific">Stephania japonica</name>
    <dbReference type="NCBI Taxonomy" id="461633"/>
    <lineage>
        <taxon>Eukaryota</taxon>
        <taxon>Viridiplantae</taxon>
        <taxon>Streptophyta</taxon>
        <taxon>Embryophyta</taxon>
        <taxon>Tracheophyta</taxon>
        <taxon>Spermatophyta</taxon>
        <taxon>Magnoliopsida</taxon>
        <taxon>Ranunculales</taxon>
        <taxon>Menispermaceae</taxon>
        <taxon>Menispermoideae</taxon>
        <taxon>Cissampelideae</taxon>
        <taxon>Stephania</taxon>
    </lineage>
</organism>
<dbReference type="PROSITE" id="PS51294">
    <property type="entry name" value="HTH_MYB"/>
    <property type="match status" value="2"/>
</dbReference>
<gene>
    <name evidence="7" type="ORF">Sjap_019291</name>
</gene>
<evidence type="ECO:0000256" key="4">
    <source>
        <dbReference type="SAM" id="MobiDB-lite"/>
    </source>
</evidence>
<dbReference type="EMBL" id="JBBNAE010000008">
    <property type="protein sequence ID" value="KAK9102037.1"/>
    <property type="molecule type" value="Genomic_DNA"/>
</dbReference>
<evidence type="ECO:0000256" key="1">
    <source>
        <dbReference type="ARBA" id="ARBA00004123"/>
    </source>
</evidence>
<evidence type="ECO:0000259" key="5">
    <source>
        <dbReference type="PROSITE" id="PS50090"/>
    </source>
</evidence>
<dbReference type="PANTHER" id="PTHR47998">
    <property type="entry name" value="TRANSCRIPTION FACTOR MYB51-LIKE ISOFORM X1"/>
    <property type="match status" value="1"/>
</dbReference>
<reference evidence="7 8" key="1">
    <citation type="submission" date="2024-01" db="EMBL/GenBank/DDBJ databases">
        <title>Genome assemblies of Stephania.</title>
        <authorList>
            <person name="Yang L."/>
        </authorList>
    </citation>
    <scope>NUCLEOTIDE SEQUENCE [LARGE SCALE GENOMIC DNA]</scope>
    <source>
        <strain evidence="7">QJT</strain>
        <tissue evidence="7">Leaf</tissue>
    </source>
</reference>
<dbReference type="GO" id="GO:0005634">
    <property type="term" value="C:nucleus"/>
    <property type="evidence" value="ECO:0007669"/>
    <property type="project" value="UniProtKB-SubCell"/>
</dbReference>
<evidence type="ECO:0000259" key="6">
    <source>
        <dbReference type="PROSITE" id="PS51294"/>
    </source>
</evidence>
<comment type="subcellular location">
    <subcellularLocation>
        <location evidence="1">Nucleus</location>
    </subcellularLocation>
</comment>
<evidence type="ECO:0000256" key="2">
    <source>
        <dbReference type="ARBA" id="ARBA00023125"/>
    </source>
</evidence>
<dbReference type="Proteomes" id="UP001417504">
    <property type="component" value="Unassembled WGS sequence"/>
</dbReference>
<dbReference type="InterPro" id="IPR015495">
    <property type="entry name" value="Myb_TF_plants"/>
</dbReference>
<proteinExistence type="predicted"/>
<dbReference type="InterPro" id="IPR009057">
    <property type="entry name" value="Homeodomain-like_sf"/>
</dbReference>
<evidence type="ECO:0000313" key="7">
    <source>
        <dbReference type="EMBL" id="KAK9102037.1"/>
    </source>
</evidence>
<dbReference type="GO" id="GO:0006355">
    <property type="term" value="P:regulation of DNA-templated transcription"/>
    <property type="evidence" value="ECO:0007669"/>
    <property type="project" value="TreeGrafter"/>
</dbReference>
<comment type="caution">
    <text evidence="7">The sequence shown here is derived from an EMBL/GenBank/DDBJ whole genome shotgun (WGS) entry which is preliminary data.</text>
</comment>
<feature type="region of interest" description="Disordered" evidence="4">
    <location>
        <begin position="127"/>
        <end position="153"/>
    </location>
</feature>
<dbReference type="InterPro" id="IPR001005">
    <property type="entry name" value="SANT/Myb"/>
</dbReference>
<dbReference type="CDD" id="cd00167">
    <property type="entry name" value="SANT"/>
    <property type="match status" value="2"/>
</dbReference>
<name>A0AAP0F1B0_9MAGN</name>
<protein>
    <submittedName>
        <fullName evidence="7">Uncharacterized protein</fullName>
    </submittedName>
</protein>
<evidence type="ECO:0000313" key="8">
    <source>
        <dbReference type="Proteomes" id="UP001417504"/>
    </source>
</evidence>
<dbReference type="SUPFAM" id="SSF46689">
    <property type="entry name" value="Homeodomain-like"/>
    <property type="match status" value="1"/>
</dbReference>